<dbReference type="GO" id="GO:0008017">
    <property type="term" value="F:microtubule binding"/>
    <property type="evidence" value="ECO:0007669"/>
    <property type="project" value="TreeGrafter"/>
</dbReference>
<evidence type="ECO:0000256" key="11">
    <source>
        <dbReference type="SAM" id="Coils"/>
    </source>
</evidence>
<dbReference type="Pfam" id="PF08286">
    <property type="entry name" value="Spc24"/>
    <property type="match status" value="1"/>
</dbReference>
<dbReference type="GO" id="GO:0007059">
    <property type="term" value="P:chromosome segregation"/>
    <property type="evidence" value="ECO:0007669"/>
    <property type="project" value="TreeGrafter"/>
</dbReference>
<keyword evidence="7 10" id="KW-0539">Nucleus</keyword>
<keyword evidence="5 10" id="KW-0995">Kinetochore</keyword>
<keyword evidence="13" id="KW-1185">Reference proteome</keyword>
<feature type="coiled-coil region" evidence="11">
    <location>
        <begin position="86"/>
        <end position="113"/>
    </location>
</feature>
<evidence type="ECO:0000256" key="8">
    <source>
        <dbReference type="ARBA" id="ARBA00023306"/>
    </source>
</evidence>
<evidence type="ECO:0000256" key="3">
    <source>
        <dbReference type="ARBA" id="ARBA00022618"/>
    </source>
</evidence>
<keyword evidence="9 10" id="KW-0137">Centromere</keyword>
<dbReference type="EMBL" id="SFCI01000655">
    <property type="protein sequence ID" value="TFY78566.1"/>
    <property type="molecule type" value="Genomic_DNA"/>
</dbReference>
<evidence type="ECO:0000256" key="2">
    <source>
        <dbReference type="ARBA" id="ARBA00022454"/>
    </source>
</evidence>
<evidence type="ECO:0000256" key="6">
    <source>
        <dbReference type="ARBA" id="ARBA00023054"/>
    </source>
</evidence>
<dbReference type="GO" id="GO:0031262">
    <property type="term" value="C:Ndc80 complex"/>
    <property type="evidence" value="ECO:0007669"/>
    <property type="project" value="TreeGrafter"/>
</dbReference>
<comment type="similarity">
    <text evidence="1 10">Belongs to the SPC24 family.</text>
</comment>
<feature type="coiled-coil region" evidence="11">
    <location>
        <begin position="18"/>
        <end position="45"/>
    </location>
</feature>
<dbReference type="OrthoDB" id="3344830at2759"/>
<comment type="subunit">
    <text evidence="10">Component of the NDC80 complex.</text>
</comment>
<keyword evidence="6 11" id="KW-0175">Coiled coil</keyword>
<reference evidence="12 13" key="1">
    <citation type="submission" date="2019-02" db="EMBL/GenBank/DDBJ databases">
        <title>Genome sequencing of the rare red list fungi Hericium alpestre (H. flagellum).</title>
        <authorList>
            <person name="Buettner E."/>
            <person name="Kellner H."/>
        </authorList>
    </citation>
    <scope>NUCLEOTIDE SEQUENCE [LARGE SCALE GENOMIC DNA]</scope>
    <source>
        <strain evidence="12 13">DSM 108284</strain>
    </source>
</reference>
<dbReference type="GO" id="GO:0051301">
    <property type="term" value="P:cell division"/>
    <property type="evidence" value="ECO:0007669"/>
    <property type="project" value="UniProtKB-UniRule"/>
</dbReference>
<keyword evidence="4 10" id="KW-0498">Mitosis</keyword>
<keyword evidence="3 10" id="KW-0132">Cell division</keyword>
<dbReference type="PANTHER" id="PTHR22142:SF2">
    <property type="entry name" value="KINETOCHORE PROTEIN SPC24"/>
    <property type="match status" value="1"/>
</dbReference>
<comment type="caution">
    <text evidence="12">The sequence shown here is derived from an EMBL/GenBank/DDBJ whole genome shotgun (WGS) entry which is preliminary data.</text>
</comment>
<evidence type="ECO:0000256" key="10">
    <source>
        <dbReference type="RuleBase" id="RU368011"/>
    </source>
</evidence>
<evidence type="ECO:0000313" key="12">
    <source>
        <dbReference type="EMBL" id="TFY78566.1"/>
    </source>
</evidence>
<accession>A0A4Y9ZUL9</accession>
<evidence type="ECO:0000313" key="13">
    <source>
        <dbReference type="Proteomes" id="UP000298061"/>
    </source>
</evidence>
<keyword evidence="2 10" id="KW-0158">Chromosome</keyword>
<proteinExistence type="inferred from homology"/>
<evidence type="ECO:0000256" key="7">
    <source>
        <dbReference type="ARBA" id="ARBA00023242"/>
    </source>
</evidence>
<evidence type="ECO:0000256" key="4">
    <source>
        <dbReference type="ARBA" id="ARBA00022776"/>
    </source>
</evidence>
<protein>
    <recommendedName>
        <fullName evidence="10">Kinetochore protein Spc24</fullName>
    </recommendedName>
</protein>
<name>A0A4Y9ZUL9_9AGAM</name>
<gene>
    <name evidence="12" type="ORF">EWM64_g5446</name>
</gene>
<keyword evidence="8 10" id="KW-0131">Cell cycle</keyword>
<evidence type="ECO:0000256" key="5">
    <source>
        <dbReference type="ARBA" id="ARBA00022838"/>
    </source>
</evidence>
<dbReference type="PANTHER" id="PTHR22142">
    <property type="match status" value="1"/>
</dbReference>
<dbReference type="STRING" id="135208.A0A4Y9ZUL9"/>
<comment type="function">
    <text evidence="10">Acts as a component of the essential kinetochore-associated NDC80 complex, which is required for chromosome segregation and spindle checkpoint activity.</text>
</comment>
<evidence type="ECO:0000256" key="9">
    <source>
        <dbReference type="ARBA" id="ARBA00023328"/>
    </source>
</evidence>
<dbReference type="InterPro" id="IPR013252">
    <property type="entry name" value="Ndc80_Spc24"/>
</dbReference>
<dbReference type="Proteomes" id="UP000298061">
    <property type="component" value="Unassembled WGS sequence"/>
</dbReference>
<evidence type="ECO:0000256" key="1">
    <source>
        <dbReference type="ARBA" id="ARBA00007804"/>
    </source>
</evidence>
<dbReference type="GO" id="GO:0005634">
    <property type="term" value="C:nucleus"/>
    <property type="evidence" value="ECO:0007669"/>
    <property type="project" value="UniProtKB-SubCell"/>
</dbReference>
<sequence length="182" mass="20090">MRNMGPVIDPEEDYLTIAAAEEQMAVRAASRRKELEEAHANLKALAKIFDSARVSSTRPHTVPSAEQHGDNLNQLDATRLSLMKAVNDVESALSSKESELARLKEEVRMLEGKDPAAEHDMDGAAIRLQIYKSMGLQPVLDKKLKAEEIIIKGQSGDIHVVRMDEGRSSSETPDMLWKLAAS</sequence>
<organism evidence="12 13">
    <name type="scientific">Hericium alpestre</name>
    <dbReference type="NCBI Taxonomy" id="135208"/>
    <lineage>
        <taxon>Eukaryota</taxon>
        <taxon>Fungi</taxon>
        <taxon>Dikarya</taxon>
        <taxon>Basidiomycota</taxon>
        <taxon>Agaricomycotina</taxon>
        <taxon>Agaricomycetes</taxon>
        <taxon>Russulales</taxon>
        <taxon>Hericiaceae</taxon>
        <taxon>Hericium</taxon>
    </lineage>
</organism>
<dbReference type="CDD" id="cd11565">
    <property type="entry name" value="RWD_Spc24"/>
    <property type="match status" value="1"/>
</dbReference>
<dbReference type="AlphaFoldDB" id="A0A4Y9ZUL9"/>
<comment type="subcellular location">
    <subcellularLocation>
        <location evidence="10">Nucleus</location>
    </subcellularLocation>
    <subcellularLocation>
        <location evidence="10">Chromosome</location>
        <location evidence="10">Centromere</location>
        <location evidence="10">Kinetochore</location>
    </subcellularLocation>
</comment>